<proteinExistence type="inferred from homology"/>
<gene>
    <name evidence="8" type="ORF">CDL12_17112</name>
</gene>
<comment type="caution">
    <text evidence="8">The sequence shown here is derived from an EMBL/GenBank/DDBJ whole genome shotgun (WGS) entry which is preliminary data.</text>
</comment>
<dbReference type="GO" id="GO:0016020">
    <property type="term" value="C:membrane"/>
    <property type="evidence" value="ECO:0007669"/>
    <property type="project" value="UniProtKB-SubCell"/>
</dbReference>
<feature type="domain" description="NFD4 C-terminal" evidence="7">
    <location>
        <begin position="2"/>
        <end position="194"/>
    </location>
</feature>
<organism evidence="8 9">
    <name type="scientific">Handroanthus impetiginosus</name>
    <dbReference type="NCBI Taxonomy" id="429701"/>
    <lineage>
        <taxon>Eukaryota</taxon>
        <taxon>Viridiplantae</taxon>
        <taxon>Streptophyta</taxon>
        <taxon>Embryophyta</taxon>
        <taxon>Tracheophyta</taxon>
        <taxon>Spermatophyta</taxon>
        <taxon>Magnoliopsida</taxon>
        <taxon>eudicotyledons</taxon>
        <taxon>Gunneridae</taxon>
        <taxon>Pentapetalae</taxon>
        <taxon>asterids</taxon>
        <taxon>lamiids</taxon>
        <taxon>Lamiales</taxon>
        <taxon>Bignoniaceae</taxon>
        <taxon>Crescentiina</taxon>
        <taxon>Tabebuia alliance</taxon>
        <taxon>Handroanthus</taxon>
    </lineage>
</organism>
<evidence type="ECO:0000259" key="7">
    <source>
        <dbReference type="Pfam" id="PF23262"/>
    </source>
</evidence>
<dbReference type="InterPro" id="IPR056555">
    <property type="entry name" value="NFD4_C"/>
</dbReference>
<name>A0A2G9GZ64_9LAMI</name>
<dbReference type="EMBL" id="NKXS01003262">
    <property type="protein sequence ID" value="PIN10300.1"/>
    <property type="molecule type" value="Genomic_DNA"/>
</dbReference>
<feature type="transmembrane region" description="Helical" evidence="6">
    <location>
        <begin position="12"/>
        <end position="31"/>
    </location>
</feature>
<keyword evidence="4 6" id="KW-0472">Membrane</keyword>
<protein>
    <recommendedName>
        <fullName evidence="7">NFD4 C-terminal domain-containing protein</fullName>
    </recommendedName>
</protein>
<reference evidence="9" key="1">
    <citation type="journal article" date="2018" name="Gigascience">
        <title>Genome assembly of the Pink Ipe (Handroanthus impetiginosus, Bignoniaceae), a highly valued, ecologically keystone Neotropical timber forest tree.</title>
        <authorList>
            <person name="Silva-Junior O.B."/>
            <person name="Grattapaglia D."/>
            <person name="Novaes E."/>
            <person name="Collevatti R.G."/>
        </authorList>
    </citation>
    <scope>NUCLEOTIDE SEQUENCE [LARGE SCALE GENOMIC DNA]</scope>
    <source>
        <strain evidence="9">cv. UFG-1</strain>
    </source>
</reference>
<evidence type="ECO:0000256" key="6">
    <source>
        <dbReference type="SAM" id="Phobius"/>
    </source>
</evidence>
<evidence type="ECO:0000256" key="3">
    <source>
        <dbReference type="ARBA" id="ARBA00022989"/>
    </source>
</evidence>
<dbReference type="SUPFAM" id="SSF103473">
    <property type="entry name" value="MFS general substrate transporter"/>
    <property type="match status" value="1"/>
</dbReference>
<comment type="similarity">
    <text evidence="5">Belongs to the major facilitator superfamily. Phosphate:H(+) symporter (TC 2.A.1.9) family.</text>
</comment>
<feature type="transmembrane region" description="Helical" evidence="6">
    <location>
        <begin position="52"/>
        <end position="71"/>
    </location>
</feature>
<dbReference type="InterPro" id="IPR036259">
    <property type="entry name" value="MFS_trans_sf"/>
</dbReference>
<feature type="transmembrane region" description="Helical" evidence="6">
    <location>
        <begin position="77"/>
        <end position="99"/>
    </location>
</feature>
<dbReference type="STRING" id="429701.A0A2G9GZ64"/>
<evidence type="ECO:0000256" key="1">
    <source>
        <dbReference type="ARBA" id="ARBA00004141"/>
    </source>
</evidence>
<keyword evidence="9" id="KW-1185">Reference proteome</keyword>
<feature type="transmembrane region" description="Helical" evidence="6">
    <location>
        <begin position="166"/>
        <end position="187"/>
    </location>
</feature>
<evidence type="ECO:0000313" key="9">
    <source>
        <dbReference type="Proteomes" id="UP000231279"/>
    </source>
</evidence>
<comment type="subcellular location">
    <subcellularLocation>
        <location evidence="1">Membrane</location>
        <topology evidence="1">Multi-pass membrane protein</topology>
    </subcellularLocation>
</comment>
<dbReference type="Proteomes" id="UP000231279">
    <property type="component" value="Unassembled WGS sequence"/>
</dbReference>
<accession>A0A2G9GZ64</accession>
<evidence type="ECO:0000256" key="4">
    <source>
        <dbReference type="ARBA" id="ARBA00023136"/>
    </source>
</evidence>
<dbReference type="OrthoDB" id="410267at2759"/>
<dbReference type="Pfam" id="PF23262">
    <property type="entry name" value="NFD4_C"/>
    <property type="match status" value="1"/>
</dbReference>
<dbReference type="AlphaFoldDB" id="A0A2G9GZ64"/>
<sequence>MDNLGQIGKALGYPTKSITTFVSLVSIWNYLGKVSSGFASEIFLAKYKFPRPLMLTLVLLLSCSGHLLIAFGVPNSLYVASVIIGFCFGAQWTIIFTIISEIFGLKYYSTLYSLAGAASPLAAYILNVRITGHLYDREAMKQMAAKGLVRKEGEDLTCIGVQCYKMAFLIMTGTTMIGCIVSCIMVIRTRKFYTGDIYKKYREQGNLER</sequence>
<evidence type="ECO:0000256" key="5">
    <source>
        <dbReference type="ARBA" id="ARBA00044504"/>
    </source>
</evidence>
<keyword evidence="3 6" id="KW-1133">Transmembrane helix</keyword>
<dbReference type="Gene3D" id="1.20.1250.20">
    <property type="entry name" value="MFS general substrate transporter like domains"/>
    <property type="match status" value="1"/>
</dbReference>
<evidence type="ECO:0000313" key="8">
    <source>
        <dbReference type="EMBL" id="PIN10300.1"/>
    </source>
</evidence>
<keyword evidence="2 6" id="KW-0812">Transmembrane</keyword>
<feature type="transmembrane region" description="Helical" evidence="6">
    <location>
        <begin position="111"/>
        <end position="130"/>
    </location>
</feature>
<dbReference type="PANTHER" id="PTHR21576:SF122">
    <property type="entry name" value="MFS TRANSPORTER"/>
    <property type="match status" value="1"/>
</dbReference>
<dbReference type="PANTHER" id="PTHR21576">
    <property type="entry name" value="UNCHARACTERIZED NODULIN-LIKE PROTEIN"/>
    <property type="match status" value="1"/>
</dbReference>
<evidence type="ECO:0000256" key="2">
    <source>
        <dbReference type="ARBA" id="ARBA00022692"/>
    </source>
</evidence>